<name>A0ABR1YIK5_9PEZI</name>
<feature type="compositionally biased region" description="Low complexity" evidence="1">
    <location>
        <begin position="19"/>
        <end position="38"/>
    </location>
</feature>
<accession>A0ABR1YIK5</accession>
<evidence type="ECO:0008006" key="4">
    <source>
        <dbReference type="Google" id="ProtNLM"/>
    </source>
</evidence>
<organism evidence="2 3">
    <name type="scientific">Phyllosticta capitalensis</name>
    <dbReference type="NCBI Taxonomy" id="121624"/>
    <lineage>
        <taxon>Eukaryota</taxon>
        <taxon>Fungi</taxon>
        <taxon>Dikarya</taxon>
        <taxon>Ascomycota</taxon>
        <taxon>Pezizomycotina</taxon>
        <taxon>Dothideomycetes</taxon>
        <taxon>Dothideomycetes incertae sedis</taxon>
        <taxon>Botryosphaeriales</taxon>
        <taxon>Phyllostictaceae</taxon>
        <taxon>Phyllosticta</taxon>
    </lineage>
</organism>
<feature type="region of interest" description="Disordered" evidence="1">
    <location>
        <begin position="1"/>
        <end position="41"/>
    </location>
</feature>
<comment type="caution">
    <text evidence="2">The sequence shown here is derived from an EMBL/GenBank/DDBJ whole genome shotgun (WGS) entry which is preliminary data.</text>
</comment>
<proteinExistence type="predicted"/>
<sequence>MSSTDSNARLHLESENAMSSARSPPESSSPKVPSSVAPEEAEEYKKIMAEIAELEREQAEAAEERVRQKVERYDAIKAERVAIEASTAKLNQDIVRLEKELDAWKKVGKTLKKGEEAKQSLLEDTYFNKIHELKQEANRDLAMREILKFLHGEVIDGKPYED</sequence>
<dbReference type="Proteomes" id="UP001492380">
    <property type="component" value="Unassembled WGS sequence"/>
</dbReference>
<evidence type="ECO:0000313" key="3">
    <source>
        <dbReference type="Proteomes" id="UP001492380"/>
    </source>
</evidence>
<reference evidence="2 3" key="1">
    <citation type="submission" date="2024-04" db="EMBL/GenBank/DDBJ databases">
        <title>Phyllosticta paracitricarpa is synonymous to the EU quarantine fungus P. citricarpa based on phylogenomic analyses.</title>
        <authorList>
            <consortium name="Lawrence Berkeley National Laboratory"/>
            <person name="Van Ingen-Buijs V.A."/>
            <person name="Van Westerhoven A.C."/>
            <person name="Haridas S."/>
            <person name="Skiadas P."/>
            <person name="Martin F."/>
            <person name="Groenewald J.Z."/>
            <person name="Crous P.W."/>
            <person name="Seidl M.F."/>
        </authorList>
    </citation>
    <scope>NUCLEOTIDE SEQUENCE [LARGE SCALE GENOMIC DNA]</scope>
    <source>
        <strain evidence="2 3">CBS 123374</strain>
    </source>
</reference>
<gene>
    <name evidence="2" type="ORF">HDK90DRAFT_512865</name>
</gene>
<evidence type="ECO:0000256" key="1">
    <source>
        <dbReference type="SAM" id="MobiDB-lite"/>
    </source>
</evidence>
<protein>
    <recommendedName>
        <fullName evidence="4">RAB6-interacting golgin</fullName>
    </recommendedName>
</protein>
<evidence type="ECO:0000313" key="2">
    <source>
        <dbReference type="EMBL" id="KAK8230744.1"/>
    </source>
</evidence>
<keyword evidence="3" id="KW-1185">Reference proteome</keyword>
<dbReference type="EMBL" id="JBBWRZ010000008">
    <property type="protein sequence ID" value="KAK8230744.1"/>
    <property type="molecule type" value="Genomic_DNA"/>
</dbReference>